<organism evidence="14 15">
    <name type="scientific">Acipenser ruthenus</name>
    <name type="common">Sterlet sturgeon</name>
    <dbReference type="NCBI Taxonomy" id="7906"/>
    <lineage>
        <taxon>Eukaryota</taxon>
        <taxon>Metazoa</taxon>
        <taxon>Chordata</taxon>
        <taxon>Craniata</taxon>
        <taxon>Vertebrata</taxon>
        <taxon>Euteleostomi</taxon>
        <taxon>Actinopterygii</taxon>
        <taxon>Chondrostei</taxon>
        <taxon>Acipenseriformes</taxon>
        <taxon>Acipenseridae</taxon>
        <taxon>Acipenser</taxon>
    </lineage>
</organism>
<feature type="compositionally biased region" description="Polar residues" evidence="12">
    <location>
        <begin position="1"/>
        <end position="27"/>
    </location>
</feature>
<evidence type="ECO:0000256" key="10">
    <source>
        <dbReference type="ARBA" id="ARBA00023242"/>
    </source>
</evidence>
<keyword evidence="8" id="KW-0833">Ubl conjugation pathway</keyword>
<evidence type="ECO:0000256" key="2">
    <source>
        <dbReference type="ARBA" id="ARBA00004123"/>
    </source>
</evidence>
<dbReference type="Proteomes" id="UP000289886">
    <property type="component" value="Unassembled WGS sequence"/>
</dbReference>
<dbReference type="PROSITE" id="PS50089">
    <property type="entry name" value="ZF_RING_2"/>
    <property type="match status" value="1"/>
</dbReference>
<gene>
    <name evidence="14" type="ORF">EOD39_17495</name>
</gene>
<evidence type="ECO:0000256" key="5">
    <source>
        <dbReference type="ARBA" id="ARBA00022679"/>
    </source>
</evidence>
<keyword evidence="7 11" id="KW-0863">Zinc-finger</keyword>
<comment type="caution">
    <text evidence="14">The sequence shown here is derived from an EMBL/GenBank/DDBJ whole genome shotgun (WGS) entry which is preliminary data.</text>
</comment>
<accession>A0A444V3A3</accession>
<evidence type="ECO:0000256" key="6">
    <source>
        <dbReference type="ARBA" id="ARBA00022723"/>
    </source>
</evidence>
<protein>
    <recommendedName>
        <fullName evidence="4">RING-type E3 ubiquitin transferase</fullName>
        <ecNumber evidence="4">2.3.2.27</ecNumber>
    </recommendedName>
</protein>
<evidence type="ECO:0000256" key="8">
    <source>
        <dbReference type="ARBA" id="ARBA00022786"/>
    </source>
</evidence>
<feature type="region of interest" description="Disordered" evidence="12">
    <location>
        <begin position="1"/>
        <end position="46"/>
    </location>
</feature>
<dbReference type="InterPro" id="IPR045191">
    <property type="entry name" value="MBR1/2-like"/>
</dbReference>
<dbReference type="AlphaFoldDB" id="A0A444V3A3"/>
<dbReference type="InterPro" id="IPR013083">
    <property type="entry name" value="Znf_RING/FYVE/PHD"/>
</dbReference>
<dbReference type="Pfam" id="PF13639">
    <property type="entry name" value="zf-RING_2"/>
    <property type="match status" value="1"/>
</dbReference>
<evidence type="ECO:0000256" key="7">
    <source>
        <dbReference type="ARBA" id="ARBA00022771"/>
    </source>
</evidence>
<keyword evidence="15" id="KW-1185">Reference proteome</keyword>
<dbReference type="SMART" id="SM00184">
    <property type="entry name" value="RING"/>
    <property type="match status" value="1"/>
</dbReference>
<reference evidence="14 15" key="1">
    <citation type="submission" date="2019-01" db="EMBL/GenBank/DDBJ databases">
        <title>Draft Genome and Complete Hox-Cluster Characterization of the Sterlet Sturgeon (Acipenser ruthenus).</title>
        <authorList>
            <person name="Wei Q."/>
        </authorList>
    </citation>
    <scope>NUCLEOTIDE SEQUENCE [LARGE SCALE GENOMIC DNA]</scope>
    <source>
        <strain evidence="14">WHYD16114868_AA</strain>
        <tissue evidence="14">Blood</tissue>
    </source>
</reference>
<evidence type="ECO:0000256" key="1">
    <source>
        <dbReference type="ARBA" id="ARBA00000900"/>
    </source>
</evidence>
<dbReference type="EC" id="2.3.2.27" evidence="4"/>
<keyword evidence="5" id="KW-0808">Transferase</keyword>
<dbReference type="GO" id="GO:0008270">
    <property type="term" value="F:zinc ion binding"/>
    <property type="evidence" value="ECO:0007669"/>
    <property type="project" value="UniProtKB-KW"/>
</dbReference>
<dbReference type="CDD" id="cd16681">
    <property type="entry name" value="RING-H2_RNF111"/>
    <property type="match status" value="1"/>
</dbReference>
<dbReference type="PANTHER" id="PTHR22937:SF65">
    <property type="entry name" value="E3 UBIQUITIN-PROTEIN LIGASE ARK2C"/>
    <property type="match status" value="1"/>
</dbReference>
<dbReference type="Gene3D" id="3.30.40.10">
    <property type="entry name" value="Zinc/RING finger domain, C3HC4 (zinc finger)"/>
    <property type="match status" value="1"/>
</dbReference>
<dbReference type="GO" id="GO:0005634">
    <property type="term" value="C:nucleus"/>
    <property type="evidence" value="ECO:0007669"/>
    <property type="project" value="UniProtKB-SubCell"/>
</dbReference>
<dbReference type="PANTHER" id="PTHR22937">
    <property type="entry name" value="E3 UBIQUITIN-PROTEIN LIGASE RNF165"/>
    <property type="match status" value="1"/>
</dbReference>
<comment type="similarity">
    <text evidence="3">Belongs to the Arkadia family.</text>
</comment>
<name>A0A444V3A3_ACIRT</name>
<dbReference type="InterPro" id="IPR011016">
    <property type="entry name" value="Znf_RING-CH"/>
</dbReference>
<keyword evidence="6" id="KW-0479">Metal-binding</keyword>
<dbReference type="SUPFAM" id="SSF57850">
    <property type="entry name" value="RING/U-box"/>
    <property type="match status" value="1"/>
</dbReference>
<evidence type="ECO:0000256" key="3">
    <source>
        <dbReference type="ARBA" id="ARBA00007622"/>
    </source>
</evidence>
<dbReference type="SMART" id="SM00744">
    <property type="entry name" value="RINGv"/>
    <property type="match status" value="1"/>
</dbReference>
<sequence length="319" mass="35800">TVVPSTSAVANSQCVSSTSNNASTSEQPPEAALGPSSSGHASVPVTVGVSSHSTAGLTAGAPIPQHIPHEHQPLAHHMGPSVQRLHQHEMLQRMEVQRRRMMQHPTRAHERPPPHPHRMHPNYGHGHHIHVPQTMSSHPRQPDQRAWELGIEAGVTVAPYPPGHLHPHLPHYHAPPRLHHFPIVPFMHTGMSEVTYPHIRYISSRMTGFGRTYEDLLHLEERLGNVNRGASQGTIERCTYPHKYKKRKLHGKQDDDEGAEEDTEEKCTICLSMLEEGEDVRRLPCMHLFHQLCVDQWLTTNKKCPICRVDIEAQLSAES</sequence>
<evidence type="ECO:0000256" key="9">
    <source>
        <dbReference type="ARBA" id="ARBA00022833"/>
    </source>
</evidence>
<dbReference type="GO" id="GO:0061630">
    <property type="term" value="F:ubiquitin protein ligase activity"/>
    <property type="evidence" value="ECO:0007669"/>
    <property type="project" value="UniProtKB-EC"/>
</dbReference>
<comment type="catalytic activity">
    <reaction evidence="1">
        <text>S-ubiquitinyl-[E2 ubiquitin-conjugating enzyme]-L-cysteine + [acceptor protein]-L-lysine = [E2 ubiquitin-conjugating enzyme]-L-cysteine + N(6)-ubiquitinyl-[acceptor protein]-L-lysine.</text>
        <dbReference type="EC" id="2.3.2.27"/>
    </reaction>
</comment>
<evidence type="ECO:0000313" key="15">
    <source>
        <dbReference type="Proteomes" id="UP000289886"/>
    </source>
</evidence>
<proteinExistence type="inferred from homology"/>
<keyword evidence="10" id="KW-0539">Nucleus</keyword>
<feature type="domain" description="RING-type" evidence="13">
    <location>
        <begin position="267"/>
        <end position="308"/>
    </location>
</feature>
<dbReference type="FunFam" id="3.30.40.10:FF:000058">
    <property type="entry name" value="E3 ubiquitin-protein ligase Arkadia isoform X4"/>
    <property type="match status" value="1"/>
</dbReference>
<dbReference type="EMBL" id="SCEB01002891">
    <property type="protein sequence ID" value="RXM94887.1"/>
    <property type="molecule type" value="Genomic_DNA"/>
</dbReference>
<feature type="non-terminal residue" evidence="14">
    <location>
        <position position="1"/>
    </location>
</feature>
<keyword evidence="9" id="KW-0862">Zinc</keyword>
<evidence type="ECO:0000256" key="4">
    <source>
        <dbReference type="ARBA" id="ARBA00012483"/>
    </source>
</evidence>
<evidence type="ECO:0000256" key="11">
    <source>
        <dbReference type="PROSITE-ProRule" id="PRU00175"/>
    </source>
</evidence>
<evidence type="ECO:0000313" key="14">
    <source>
        <dbReference type="EMBL" id="RXM94887.1"/>
    </source>
</evidence>
<evidence type="ECO:0000259" key="13">
    <source>
        <dbReference type="PROSITE" id="PS50089"/>
    </source>
</evidence>
<dbReference type="InterPro" id="IPR001841">
    <property type="entry name" value="Znf_RING"/>
</dbReference>
<evidence type="ECO:0000256" key="12">
    <source>
        <dbReference type="SAM" id="MobiDB-lite"/>
    </source>
</evidence>
<comment type="subcellular location">
    <subcellularLocation>
        <location evidence="2">Nucleus</location>
    </subcellularLocation>
</comment>